<feature type="compositionally biased region" description="Low complexity" evidence="4">
    <location>
        <begin position="366"/>
        <end position="385"/>
    </location>
</feature>
<name>A0ABY4SF59_AQUTE</name>
<evidence type="ECO:0000256" key="4">
    <source>
        <dbReference type="SAM" id="MobiDB-lite"/>
    </source>
</evidence>
<gene>
    <name evidence="6" type="ORF">MW290_31575</name>
</gene>
<feature type="domain" description="HTH araC/xylS-type" evidence="5">
    <location>
        <begin position="238"/>
        <end position="337"/>
    </location>
</feature>
<proteinExistence type="predicted"/>
<evidence type="ECO:0000256" key="2">
    <source>
        <dbReference type="ARBA" id="ARBA00023125"/>
    </source>
</evidence>
<keyword evidence="1" id="KW-0805">Transcription regulation</keyword>
<keyword evidence="7" id="KW-1185">Reference proteome</keyword>
<evidence type="ECO:0000256" key="3">
    <source>
        <dbReference type="ARBA" id="ARBA00023163"/>
    </source>
</evidence>
<organism evidence="6 7">
    <name type="scientific">Aquincola tertiaricarbonis</name>
    <dbReference type="NCBI Taxonomy" id="391953"/>
    <lineage>
        <taxon>Bacteria</taxon>
        <taxon>Pseudomonadati</taxon>
        <taxon>Pseudomonadota</taxon>
        <taxon>Betaproteobacteria</taxon>
        <taxon>Burkholderiales</taxon>
        <taxon>Sphaerotilaceae</taxon>
        <taxon>Aquincola</taxon>
    </lineage>
</organism>
<evidence type="ECO:0000259" key="5">
    <source>
        <dbReference type="PROSITE" id="PS01124"/>
    </source>
</evidence>
<dbReference type="InterPro" id="IPR050204">
    <property type="entry name" value="AraC_XylS_family_regulators"/>
</dbReference>
<dbReference type="SMART" id="SM00342">
    <property type="entry name" value="HTH_ARAC"/>
    <property type="match status" value="1"/>
</dbReference>
<keyword evidence="3" id="KW-0804">Transcription</keyword>
<dbReference type="InterPro" id="IPR018060">
    <property type="entry name" value="HTH_AraC"/>
</dbReference>
<dbReference type="PANTHER" id="PTHR46796">
    <property type="entry name" value="HTH-TYPE TRANSCRIPTIONAL ACTIVATOR RHAS-RELATED"/>
    <property type="match status" value="1"/>
</dbReference>
<feature type="compositionally biased region" description="Low complexity" evidence="4">
    <location>
        <begin position="349"/>
        <end position="359"/>
    </location>
</feature>
<feature type="region of interest" description="Disordered" evidence="4">
    <location>
        <begin position="338"/>
        <end position="385"/>
    </location>
</feature>
<keyword evidence="2" id="KW-0238">DNA-binding</keyword>
<dbReference type="Pfam" id="PF12833">
    <property type="entry name" value="HTH_18"/>
    <property type="match status" value="1"/>
</dbReference>
<reference evidence="6" key="1">
    <citation type="submission" date="2022-05" db="EMBL/GenBank/DDBJ databases">
        <title>An RpoN-dependent PEP-CTERM gene is involved in floc formation of an Aquincola tertiaricarbonis strain.</title>
        <authorList>
            <person name="Qiu D."/>
            <person name="Xia M."/>
        </authorList>
    </citation>
    <scope>NUCLEOTIDE SEQUENCE</scope>
    <source>
        <strain evidence="6">RN12</strain>
    </source>
</reference>
<evidence type="ECO:0000313" key="6">
    <source>
        <dbReference type="EMBL" id="URI11956.1"/>
    </source>
</evidence>
<dbReference type="RefSeq" id="WP_250200148.1">
    <property type="nucleotide sequence ID" value="NZ_CP097636.1"/>
</dbReference>
<evidence type="ECO:0000313" key="7">
    <source>
        <dbReference type="Proteomes" id="UP001056201"/>
    </source>
</evidence>
<dbReference type="Proteomes" id="UP001056201">
    <property type="component" value="Chromosome 2"/>
</dbReference>
<accession>A0ABY4SF59</accession>
<protein>
    <submittedName>
        <fullName evidence="6">Helix-turn-helix domain-containing protein</fullName>
    </submittedName>
</protein>
<sequence length="385" mass="40895">MPEARPAHRAPPGPAGLRYQALASDDVDVHAGQLSRWSQEYDQLSPGRFAGRVRELWADGPRLQVFHEHTHQQTSQLCLPWQGSVWFGIPDGRHTTPVHFCGRLQPGDALRPVLRAAGNASFTLRTPEDFGIYGVVVDAAWLAERLDALQLRDAGAPGATLQALPVPPAVHAAVCHTIEEMLALGAAGGGAHDGALQAWQALLDRLLTLLCSAGHAAPPAAAAQADPAANRRRLATVLSARALVSQPLNHTMSVDDLCAELHVTRRTLQNHFHSVVGDSPADFLKAVRMNACRRKLREGGAATVQDVAAQWGFFHMGHFSHDYKQMFGELPSQTLRRADGAASATGFNGRSVPGSSRSRPAPRPPAAGLAASCGPRPAAAPATAG</sequence>
<dbReference type="SUPFAM" id="SSF46689">
    <property type="entry name" value="Homeodomain-like"/>
    <property type="match status" value="2"/>
</dbReference>
<evidence type="ECO:0000256" key="1">
    <source>
        <dbReference type="ARBA" id="ARBA00023015"/>
    </source>
</evidence>
<dbReference type="Gene3D" id="1.10.10.60">
    <property type="entry name" value="Homeodomain-like"/>
    <property type="match status" value="1"/>
</dbReference>
<dbReference type="PROSITE" id="PS01124">
    <property type="entry name" value="HTH_ARAC_FAMILY_2"/>
    <property type="match status" value="1"/>
</dbReference>
<dbReference type="PANTHER" id="PTHR46796:SF12">
    <property type="entry name" value="HTH-TYPE DNA-BINDING TRANSCRIPTIONAL ACTIVATOR EUTR"/>
    <property type="match status" value="1"/>
</dbReference>
<dbReference type="InterPro" id="IPR009057">
    <property type="entry name" value="Homeodomain-like_sf"/>
</dbReference>
<dbReference type="EMBL" id="CP097636">
    <property type="protein sequence ID" value="URI11956.1"/>
    <property type="molecule type" value="Genomic_DNA"/>
</dbReference>